<protein>
    <recommendedName>
        <fullName evidence="3">Transmembrane protein 208</fullName>
    </recommendedName>
</protein>
<dbReference type="Pfam" id="PF05620">
    <property type="entry name" value="TMEM208_SND2"/>
    <property type="match status" value="1"/>
</dbReference>
<keyword evidence="6 9" id="KW-1133">Transmembrane helix</keyword>
<evidence type="ECO:0000256" key="4">
    <source>
        <dbReference type="ARBA" id="ARBA00022692"/>
    </source>
</evidence>
<feature type="compositionally biased region" description="Basic residues" evidence="8">
    <location>
        <begin position="162"/>
        <end position="173"/>
    </location>
</feature>
<dbReference type="PANTHER" id="PTHR13505:SF7">
    <property type="entry name" value="TRANSMEMBRANE PROTEIN 208"/>
    <property type="match status" value="1"/>
</dbReference>
<accession>A0A7E4ZXB1</accession>
<evidence type="ECO:0000256" key="8">
    <source>
        <dbReference type="SAM" id="MobiDB-lite"/>
    </source>
</evidence>
<comment type="subcellular location">
    <subcellularLocation>
        <location evidence="1">Endoplasmic reticulum membrane</location>
        <topology evidence="1">Multi-pass membrane protein</topology>
    </subcellularLocation>
</comment>
<dbReference type="GO" id="GO:0006624">
    <property type="term" value="P:vacuolar protein processing"/>
    <property type="evidence" value="ECO:0007669"/>
    <property type="project" value="TreeGrafter"/>
</dbReference>
<reference evidence="11" key="2">
    <citation type="submission" date="2020-10" db="UniProtKB">
        <authorList>
            <consortium name="WormBaseParasite"/>
        </authorList>
    </citation>
    <scope>IDENTIFICATION</scope>
</reference>
<evidence type="ECO:0000256" key="6">
    <source>
        <dbReference type="ARBA" id="ARBA00022989"/>
    </source>
</evidence>
<organism evidence="10 11">
    <name type="scientific">Panagrellus redivivus</name>
    <name type="common">Microworm</name>
    <dbReference type="NCBI Taxonomy" id="6233"/>
    <lineage>
        <taxon>Eukaryota</taxon>
        <taxon>Metazoa</taxon>
        <taxon>Ecdysozoa</taxon>
        <taxon>Nematoda</taxon>
        <taxon>Chromadorea</taxon>
        <taxon>Rhabditida</taxon>
        <taxon>Tylenchina</taxon>
        <taxon>Panagrolaimomorpha</taxon>
        <taxon>Panagrolaimoidea</taxon>
        <taxon>Panagrolaimidae</taxon>
        <taxon>Panagrellus</taxon>
    </lineage>
</organism>
<feature type="transmembrane region" description="Helical" evidence="9">
    <location>
        <begin position="52"/>
        <end position="73"/>
    </location>
</feature>
<evidence type="ECO:0000256" key="3">
    <source>
        <dbReference type="ARBA" id="ARBA00015033"/>
    </source>
</evidence>
<feature type="region of interest" description="Disordered" evidence="8">
    <location>
        <begin position="153"/>
        <end position="173"/>
    </location>
</feature>
<name>A0A7E4ZXB1_PANRE</name>
<feature type="transmembrane region" description="Helical" evidence="9">
    <location>
        <begin position="107"/>
        <end position="136"/>
    </location>
</feature>
<keyword evidence="4 9" id="KW-0812">Transmembrane</keyword>
<keyword evidence="5" id="KW-0256">Endoplasmic reticulum</keyword>
<comment type="similarity">
    <text evidence="2">Belongs to the TMEM208 family.</text>
</comment>
<evidence type="ECO:0000256" key="7">
    <source>
        <dbReference type="ARBA" id="ARBA00023136"/>
    </source>
</evidence>
<dbReference type="WBParaSite" id="Pan_g23240.t1">
    <property type="protein sequence ID" value="Pan_g23240.t1"/>
    <property type="gene ID" value="Pan_g23240"/>
</dbReference>
<evidence type="ECO:0000313" key="11">
    <source>
        <dbReference type="WBParaSite" id="Pan_g23240.t1"/>
    </source>
</evidence>
<evidence type="ECO:0000313" key="10">
    <source>
        <dbReference type="Proteomes" id="UP000492821"/>
    </source>
</evidence>
<evidence type="ECO:0000256" key="9">
    <source>
        <dbReference type="SAM" id="Phobius"/>
    </source>
</evidence>
<dbReference type="GO" id="GO:0005789">
    <property type="term" value="C:endoplasmic reticulum membrane"/>
    <property type="evidence" value="ECO:0007669"/>
    <property type="project" value="UniProtKB-SubCell"/>
</dbReference>
<dbReference type="AlphaFoldDB" id="A0A7E4ZXB1"/>
<dbReference type="InterPro" id="IPR008506">
    <property type="entry name" value="SND2/TMEM208"/>
</dbReference>
<feature type="transmembrane region" description="Helical" evidence="9">
    <location>
        <begin position="25"/>
        <end position="46"/>
    </location>
</feature>
<dbReference type="PANTHER" id="PTHR13505">
    <property type="entry name" value="TRANSMEMBRANE PROTEIN 208"/>
    <property type="match status" value="1"/>
</dbReference>
<dbReference type="GO" id="GO:0005773">
    <property type="term" value="C:vacuole"/>
    <property type="evidence" value="ECO:0007669"/>
    <property type="project" value="GOC"/>
</dbReference>
<keyword evidence="10" id="KW-1185">Reference proteome</keyword>
<evidence type="ECO:0000256" key="1">
    <source>
        <dbReference type="ARBA" id="ARBA00004477"/>
    </source>
</evidence>
<evidence type="ECO:0000256" key="5">
    <source>
        <dbReference type="ARBA" id="ARBA00022824"/>
    </source>
</evidence>
<keyword evidence="7 9" id="KW-0472">Membrane</keyword>
<proteinExistence type="inferred from homology"/>
<dbReference type="Proteomes" id="UP000492821">
    <property type="component" value="Unassembled WGS sequence"/>
</dbReference>
<evidence type="ECO:0000256" key="2">
    <source>
        <dbReference type="ARBA" id="ARBA00009950"/>
    </source>
</evidence>
<reference evidence="10" key="1">
    <citation type="journal article" date="2013" name="Genetics">
        <title>The draft genome and transcriptome of Panagrellus redivivus are shaped by the harsh demands of a free-living lifestyle.</title>
        <authorList>
            <person name="Srinivasan J."/>
            <person name="Dillman A.R."/>
            <person name="Macchietto M.G."/>
            <person name="Heikkinen L."/>
            <person name="Lakso M."/>
            <person name="Fracchia K.M."/>
            <person name="Antoshechkin I."/>
            <person name="Mortazavi A."/>
            <person name="Wong G."/>
            <person name="Sternberg P.W."/>
        </authorList>
    </citation>
    <scope>NUCLEOTIDE SEQUENCE [LARGE SCALE GENOMIC DNA]</scope>
    <source>
        <strain evidence="10">MT8872</strain>
    </source>
</reference>
<sequence length="173" mass="19174">MSAIPKGKTGTKSQKQIHSENQETVTYYGAAAAAATVVVGALYSFVFSPIGYAYWITWFLTASIGIGAVIFMTTMTRCVKNDKGQVIDAGVDINSPTSFGEYAKDAVILAVIAQVLSIFWSYFIYLILAMPAYVVIKLWSNVISPWIFAPAPEEEPVDEKKLRKQQRTKYGRR</sequence>